<accession>A0A5H2XI49</accession>
<dbReference type="AlphaFoldDB" id="A0A5H2XI49"/>
<dbReference type="PROSITE" id="PS50046">
    <property type="entry name" value="PHYTOCHROME_2"/>
    <property type="match status" value="1"/>
</dbReference>
<reference evidence="3" key="1">
    <citation type="journal article" date="2019" name="Science">
        <title>Mutation of a bHLH transcription factor allowed almond domestication.</title>
        <authorList>
            <person name="Sanchez-Perez R."/>
            <person name="Pavan S."/>
            <person name="Mazzeo R."/>
            <person name="Moldovan C."/>
            <person name="Aiese Cigliano R."/>
            <person name="Del Cueto J."/>
            <person name="Ricciardi F."/>
            <person name="Lotti C."/>
            <person name="Ricciardi L."/>
            <person name="Dicenta F."/>
            <person name="Lopez-Marques R.L."/>
            <person name="Lindberg Moller B."/>
        </authorList>
    </citation>
    <scope>NUCLEOTIDE SEQUENCE</scope>
</reference>
<gene>
    <name evidence="3" type="ORF">Prudu_230S000100</name>
</gene>
<name>A0A5H2XI49_PRUDU</name>
<feature type="domain" description="Phytochrome chromophore attachment site" evidence="2">
    <location>
        <begin position="219"/>
        <end position="322"/>
    </location>
</feature>
<dbReference type="Gene3D" id="3.30.450.40">
    <property type="match status" value="1"/>
</dbReference>
<comment type="similarity">
    <text evidence="1">Belongs to the phytochrome family.</text>
</comment>
<dbReference type="SUPFAM" id="SSF55781">
    <property type="entry name" value="GAF domain-like"/>
    <property type="match status" value="1"/>
</dbReference>
<evidence type="ECO:0000259" key="2">
    <source>
        <dbReference type="PROSITE" id="PS50046"/>
    </source>
</evidence>
<sequence>MSRRDHEWDLRLQQVLADFVAVSINVMPTGGQLTIAANLTKDELRQSVHLVHLELRITRAGGGILEGLLNQMFGNDVGISEESIGLLVRSKLVKHGDVRVLPCDQWRTDTQRSKSGQLTPATSKRQPGLKIKQTALWTTPVFGIGTIALSASALHKTLGFGETSGKPFYAITHRLTGSLIIDFFELVKPYEVPMTALLLGPCSHTSLQLKQLPDCSLCLVERLCDTMVQEVFELTGYDTVMTAYKFHDDDDHGEVVSEITKPGLEPYLGLHYPSTDIPQASRFLFMKNKVRMIVDCCCAKQVKVLQDEKLPFDLALRVQVQP</sequence>
<protein>
    <submittedName>
        <fullName evidence="3">Phytochrome A</fullName>
    </submittedName>
</protein>
<evidence type="ECO:0000256" key="1">
    <source>
        <dbReference type="ARBA" id="ARBA00008235"/>
    </source>
</evidence>
<dbReference type="InterPro" id="IPR016132">
    <property type="entry name" value="Phyto_chromo_attachment"/>
</dbReference>
<organism evidence="3">
    <name type="scientific">Prunus dulcis</name>
    <name type="common">Almond</name>
    <name type="synonym">Amygdalus dulcis</name>
    <dbReference type="NCBI Taxonomy" id="3755"/>
    <lineage>
        <taxon>Eukaryota</taxon>
        <taxon>Viridiplantae</taxon>
        <taxon>Streptophyta</taxon>
        <taxon>Embryophyta</taxon>
        <taxon>Tracheophyta</taxon>
        <taxon>Spermatophyta</taxon>
        <taxon>Magnoliopsida</taxon>
        <taxon>eudicotyledons</taxon>
        <taxon>Gunneridae</taxon>
        <taxon>Pentapetalae</taxon>
        <taxon>rosids</taxon>
        <taxon>fabids</taxon>
        <taxon>Rosales</taxon>
        <taxon>Rosaceae</taxon>
        <taxon>Amygdaloideae</taxon>
        <taxon>Amygdaleae</taxon>
        <taxon>Prunus</taxon>
    </lineage>
</organism>
<proteinExistence type="inferred from homology"/>
<dbReference type="InterPro" id="IPR029016">
    <property type="entry name" value="GAF-like_dom_sf"/>
</dbReference>
<evidence type="ECO:0000313" key="3">
    <source>
        <dbReference type="EMBL" id="BBN67938.1"/>
    </source>
</evidence>
<dbReference type="EMBL" id="AP020567">
    <property type="protein sequence ID" value="BBN67938.1"/>
    <property type="molecule type" value="Genomic_DNA"/>
</dbReference>
<dbReference type="Gene3D" id="3.30.450.20">
    <property type="entry name" value="PAS domain"/>
    <property type="match status" value="1"/>
</dbReference>